<dbReference type="Gene3D" id="3.30.1240.10">
    <property type="match status" value="1"/>
</dbReference>
<evidence type="ECO:0000313" key="2">
    <source>
        <dbReference type="Proteomes" id="UP000472335"/>
    </source>
</evidence>
<dbReference type="AlphaFoldDB" id="A0A6G4VL22"/>
<dbReference type="Pfam" id="PF08282">
    <property type="entry name" value="Hydrolase_3"/>
    <property type="match status" value="1"/>
</dbReference>
<dbReference type="GO" id="GO:0000287">
    <property type="term" value="F:magnesium ion binding"/>
    <property type="evidence" value="ECO:0007669"/>
    <property type="project" value="TreeGrafter"/>
</dbReference>
<dbReference type="Proteomes" id="UP000472335">
    <property type="component" value="Unassembled WGS sequence"/>
</dbReference>
<dbReference type="SFLD" id="SFLDG01140">
    <property type="entry name" value="C2.B:_Phosphomannomutase_and_P"/>
    <property type="match status" value="1"/>
</dbReference>
<comment type="caution">
    <text evidence="1">The sequence shown here is derived from an EMBL/GenBank/DDBJ whole genome shotgun (WGS) entry which is preliminary data.</text>
</comment>
<gene>
    <name evidence="1" type="ORF">G5C60_46220</name>
</gene>
<accession>A0A6G4VL22</accession>
<keyword evidence="2" id="KW-1185">Reference proteome</keyword>
<dbReference type="InterPro" id="IPR036412">
    <property type="entry name" value="HAD-like_sf"/>
</dbReference>
<dbReference type="GO" id="GO:0005829">
    <property type="term" value="C:cytosol"/>
    <property type="evidence" value="ECO:0007669"/>
    <property type="project" value="TreeGrafter"/>
</dbReference>
<protein>
    <submittedName>
        <fullName evidence="1">HAD family phosphatase</fullName>
    </submittedName>
</protein>
<dbReference type="PANTHER" id="PTHR10000">
    <property type="entry name" value="PHOSPHOSERINE PHOSPHATASE"/>
    <property type="match status" value="1"/>
</dbReference>
<evidence type="ECO:0000313" key="1">
    <source>
        <dbReference type="EMBL" id="NGO14796.1"/>
    </source>
</evidence>
<dbReference type="CDD" id="cd07516">
    <property type="entry name" value="HAD_Pase"/>
    <property type="match status" value="1"/>
</dbReference>
<dbReference type="RefSeq" id="WP_165269524.1">
    <property type="nucleotide sequence ID" value="NZ_JAAKZY010000292.1"/>
</dbReference>
<dbReference type="SFLD" id="SFLDS00003">
    <property type="entry name" value="Haloacid_Dehalogenase"/>
    <property type="match status" value="1"/>
</dbReference>
<organism evidence="1 2">
    <name type="scientific">Streptomyces scabichelini</name>
    <dbReference type="NCBI Taxonomy" id="2711217"/>
    <lineage>
        <taxon>Bacteria</taxon>
        <taxon>Bacillati</taxon>
        <taxon>Actinomycetota</taxon>
        <taxon>Actinomycetes</taxon>
        <taxon>Kitasatosporales</taxon>
        <taxon>Streptomycetaceae</taxon>
        <taxon>Streptomyces</taxon>
    </lineage>
</organism>
<dbReference type="NCBIfam" id="TIGR01484">
    <property type="entry name" value="HAD-SF-IIB"/>
    <property type="match status" value="1"/>
</dbReference>
<dbReference type="EMBL" id="JAAKZY010000292">
    <property type="protein sequence ID" value="NGO14796.1"/>
    <property type="molecule type" value="Genomic_DNA"/>
</dbReference>
<dbReference type="SUPFAM" id="SSF56784">
    <property type="entry name" value="HAD-like"/>
    <property type="match status" value="1"/>
</dbReference>
<dbReference type="PANTHER" id="PTHR10000:SF8">
    <property type="entry name" value="HAD SUPERFAMILY HYDROLASE-LIKE, TYPE 3"/>
    <property type="match status" value="1"/>
</dbReference>
<dbReference type="InterPro" id="IPR023214">
    <property type="entry name" value="HAD_sf"/>
</dbReference>
<sequence length="306" mass="32791">MTTPAAVPLVVPLVPPKLIATDLDGTLLRSDGTLSDRTRAALTAAEQAGIRVVLVTGRPPRRVPELLATIGPHFVIAANGAAVYAPDGTLAHVSPFRPLAATRLVTRVRRALPGAAFAVEYDKDFGHEPAYPTWSFGEESAEPVGTSGELLTRIPGRPVLKILAHHPTLPLDDFYERARRTAGSNAETTYSTGLSLVEFSAPHVTKATTLLEWSGRLGIGSHEIAAFGDMPNDLPMLTAVGHSYAMANAHPDVLRAARHRAPANDEDGVAQVLERFVDTLVRRPSRHIPPVWTVWDGSDDPADALD</sequence>
<name>A0A6G4VL22_9ACTN</name>
<dbReference type="Gene3D" id="3.40.50.1000">
    <property type="entry name" value="HAD superfamily/HAD-like"/>
    <property type="match status" value="1"/>
</dbReference>
<dbReference type="GO" id="GO:0016791">
    <property type="term" value="F:phosphatase activity"/>
    <property type="evidence" value="ECO:0007669"/>
    <property type="project" value="TreeGrafter"/>
</dbReference>
<reference evidence="1 2" key="1">
    <citation type="submission" date="2020-02" db="EMBL/GenBank/DDBJ databases">
        <title>Whole-genome analyses of novel actinobacteria.</title>
        <authorList>
            <person name="Sahin N."/>
            <person name="Gencbay T."/>
        </authorList>
    </citation>
    <scope>NUCLEOTIDE SEQUENCE [LARGE SCALE GENOMIC DNA]</scope>
    <source>
        <strain evidence="1 2">HC44</strain>
    </source>
</reference>
<dbReference type="InterPro" id="IPR006379">
    <property type="entry name" value="HAD-SF_hydro_IIB"/>
</dbReference>
<proteinExistence type="predicted"/>